<dbReference type="EMBL" id="CAUYUJ010001261">
    <property type="protein sequence ID" value="CAK0795108.1"/>
    <property type="molecule type" value="Genomic_DNA"/>
</dbReference>
<comment type="caution">
    <text evidence="2">The sequence shown here is derived from an EMBL/GenBank/DDBJ whole genome shotgun (WGS) entry which is preliminary data.</text>
</comment>
<keyword evidence="3" id="KW-1185">Reference proteome</keyword>
<gene>
    <name evidence="2" type="ORF">PCOR1329_LOCUS4866</name>
</gene>
<sequence>ASKRSPAPRRRPLRGGGGRPLARRPRGGAARAVADLAASPGDAWAAGRRSRRNQASKSLREIPRARGRTSDDAHSVRSATDELVPWVRAAHCVEQPIG</sequence>
<protein>
    <submittedName>
        <fullName evidence="2">Uncharacterized protein</fullName>
    </submittedName>
</protein>
<organism evidence="2 3">
    <name type="scientific">Prorocentrum cordatum</name>
    <dbReference type="NCBI Taxonomy" id="2364126"/>
    <lineage>
        <taxon>Eukaryota</taxon>
        <taxon>Sar</taxon>
        <taxon>Alveolata</taxon>
        <taxon>Dinophyceae</taxon>
        <taxon>Prorocentrales</taxon>
        <taxon>Prorocentraceae</taxon>
        <taxon>Prorocentrum</taxon>
    </lineage>
</organism>
<feature type="compositionally biased region" description="Low complexity" evidence="1">
    <location>
        <begin position="27"/>
        <end position="38"/>
    </location>
</feature>
<feature type="compositionally biased region" description="Basic residues" evidence="1">
    <location>
        <begin position="1"/>
        <end position="13"/>
    </location>
</feature>
<evidence type="ECO:0000256" key="1">
    <source>
        <dbReference type="SAM" id="MobiDB-lite"/>
    </source>
</evidence>
<proteinExistence type="predicted"/>
<feature type="non-terminal residue" evidence="2">
    <location>
        <position position="1"/>
    </location>
</feature>
<accession>A0ABN9PRV6</accession>
<dbReference type="Proteomes" id="UP001189429">
    <property type="component" value="Unassembled WGS sequence"/>
</dbReference>
<feature type="compositionally biased region" description="Basic and acidic residues" evidence="1">
    <location>
        <begin position="58"/>
        <end position="75"/>
    </location>
</feature>
<evidence type="ECO:0000313" key="3">
    <source>
        <dbReference type="Proteomes" id="UP001189429"/>
    </source>
</evidence>
<feature type="region of interest" description="Disordered" evidence="1">
    <location>
        <begin position="1"/>
        <end position="80"/>
    </location>
</feature>
<name>A0ABN9PRV6_9DINO</name>
<reference evidence="2" key="1">
    <citation type="submission" date="2023-10" db="EMBL/GenBank/DDBJ databases">
        <authorList>
            <person name="Chen Y."/>
            <person name="Shah S."/>
            <person name="Dougan E. K."/>
            <person name="Thang M."/>
            <person name="Chan C."/>
        </authorList>
    </citation>
    <scope>NUCLEOTIDE SEQUENCE [LARGE SCALE GENOMIC DNA]</scope>
</reference>
<evidence type="ECO:0000313" key="2">
    <source>
        <dbReference type="EMBL" id="CAK0795108.1"/>
    </source>
</evidence>